<organism evidence="4 5">
    <name type="scientific">Candidatus Coproplasma stercoripullorum</name>
    <dbReference type="NCBI Taxonomy" id="2840751"/>
    <lineage>
        <taxon>Bacteria</taxon>
        <taxon>Bacillati</taxon>
        <taxon>Bacillota</taxon>
        <taxon>Clostridia</taxon>
        <taxon>Eubacteriales</taxon>
        <taxon>Candidatus Coproplasma</taxon>
    </lineage>
</organism>
<feature type="domain" description="PNPLA" evidence="3">
    <location>
        <begin position="5"/>
        <end position="174"/>
    </location>
</feature>
<dbReference type="Pfam" id="PF01734">
    <property type="entry name" value="Patatin"/>
    <property type="match status" value="1"/>
</dbReference>
<feature type="active site" description="Proton acceptor" evidence="2">
    <location>
        <position position="161"/>
    </location>
</feature>
<dbReference type="GO" id="GO:0016042">
    <property type="term" value="P:lipid catabolic process"/>
    <property type="evidence" value="ECO:0007669"/>
    <property type="project" value="UniProtKB-UniRule"/>
</dbReference>
<gene>
    <name evidence="4" type="ORF">IAB90_05490</name>
</gene>
<dbReference type="AlphaFoldDB" id="A0A9D1AIM8"/>
<dbReference type="InterPro" id="IPR037483">
    <property type="entry name" value="YjjU-like"/>
</dbReference>
<dbReference type="InterPro" id="IPR016035">
    <property type="entry name" value="Acyl_Trfase/lysoPLipase"/>
</dbReference>
<dbReference type="EMBL" id="DVHB01000093">
    <property type="protein sequence ID" value="HIR39819.1"/>
    <property type="molecule type" value="Genomic_DNA"/>
</dbReference>
<dbReference type="CDD" id="cd07208">
    <property type="entry name" value="Pat_hypo_Ecoli_yjju_like"/>
    <property type="match status" value="1"/>
</dbReference>
<evidence type="ECO:0000256" key="2">
    <source>
        <dbReference type="PROSITE-ProRule" id="PRU01161"/>
    </source>
</evidence>
<comment type="caution">
    <text evidence="4">The sequence shown here is derived from an EMBL/GenBank/DDBJ whole genome shotgun (WGS) entry which is preliminary data.</text>
</comment>
<comment type="caution">
    <text evidence="2">Lacks conserved residue(s) required for the propagation of feature annotation.</text>
</comment>
<dbReference type="PROSITE" id="PS51635">
    <property type="entry name" value="PNPLA"/>
    <property type="match status" value="1"/>
</dbReference>
<feature type="short sequence motif" description="GXGXXG" evidence="2">
    <location>
        <begin position="9"/>
        <end position="14"/>
    </location>
</feature>
<evidence type="ECO:0000313" key="4">
    <source>
        <dbReference type="EMBL" id="HIR39819.1"/>
    </source>
</evidence>
<keyword evidence="2" id="KW-0442">Lipid degradation</keyword>
<dbReference type="SUPFAM" id="SSF52151">
    <property type="entry name" value="FabD/lysophospholipase-like"/>
    <property type="match status" value="1"/>
</dbReference>
<sequence length="279" mass="30726">MKTAVIDVGGGLRGIYAAGVFDRCMDESISFDLGIGVSADSANIASYLAGQRGRNYVFYTEYTARKKYMSFSNFIFKGSYIDLDYVYGTLSNSGGENPLDYAAIAANPTQFIVVATNALTGEAKYFDKSDLAQDNYDIFKASSAIPFVCRPYVIGGVPYYDGAVSDPVPVKKAFDMGCDKVVLILTKPRTTRRTPEKDKKLAHFIRKKYPLAAAGLERRAENYNAGVELAERYEKEGRLLIVAPKDTCGMDTLTRDKTAMENFYNMGVSDGTAIIDFLK</sequence>
<feature type="active site" description="Nucleophile" evidence="2">
    <location>
        <position position="38"/>
    </location>
</feature>
<dbReference type="InterPro" id="IPR002641">
    <property type="entry name" value="PNPLA_dom"/>
</dbReference>
<evidence type="ECO:0000313" key="5">
    <source>
        <dbReference type="Proteomes" id="UP000824179"/>
    </source>
</evidence>
<protein>
    <submittedName>
        <fullName evidence="4">Patatin family protein</fullName>
    </submittedName>
</protein>
<accession>A0A9D1AIM8</accession>
<keyword evidence="2" id="KW-0378">Hydrolase</keyword>
<dbReference type="Proteomes" id="UP000824179">
    <property type="component" value="Unassembled WGS sequence"/>
</dbReference>
<proteinExistence type="predicted"/>
<name>A0A9D1AIM8_9FIRM</name>
<keyword evidence="1 2" id="KW-0443">Lipid metabolism</keyword>
<reference evidence="4" key="1">
    <citation type="submission" date="2020-10" db="EMBL/GenBank/DDBJ databases">
        <authorList>
            <person name="Gilroy R."/>
        </authorList>
    </citation>
    <scope>NUCLEOTIDE SEQUENCE</scope>
    <source>
        <strain evidence="4">ChiW25-3613</strain>
    </source>
</reference>
<dbReference type="InterPro" id="IPR045943">
    <property type="entry name" value="DUF6363"/>
</dbReference>
<dbReference type="GO" id="GO:0016787">
    <property type="term" value="F:hydrolase activity"/>
    <property type="evidence" value="ECO:0007669"/>
    <property type="project" value="UniProtKB-UniRule"/>
</dbReference>
<evidence type="ECO:0000256" key="1">
    <source>
        <dbReference type="ARBA" id="ARBA00023098"/>
    </source>
</evidence>
<dbReference type="Gene3D" id="3.40.1090.10">
    <property type="entry name" value="Cytosolic phospholipase A2 catalytic domain"/>
    <property type="match status" value="1"/>
</dbReference>
<dbReference type="Pfam" id="PF19890">
    <property type="entry name" value="DUF6363"/>
    <property type="match status" value="1"/>
</dbReference>
<evidence type="ECO:0000259" key="3">
    <source>
        <dbReference type="PROSITE" id="PS51635"/>
    </source>
</evidence>
<reference evidence="4" key="2">
    <citation type="journal article" date="2021" name="PeerJ">
        <title>Extensive microbial diversity within the chicken gut microbiome revealed by metagenomics and culture.</title>
        <authorList>
            <person name="Gilroy R."/>
            <person name="Ravi A."/>
            <person name="Getino M."/>
            <person name="Pursley I."/>
            <person name="Horton D.L."/>
            <person name="Alikhan N.F."/>
            <person name="Baker D."/>
            <person name="Gharbi K."/>
            <person name="Hall N."/>
            <person name="Watson M."/>
            <person name="Adriaenssens E.M."/>
            <person name="Foster-Nyarko E."/>
            <person name="Jarju S."/>
            <person name="Secka A."/>
            <person name="Antonio M."/>
            <person name="Oren A."/>
            <person name="Chaudhuri R.R."/>
            <person name="La Ragione R."/>
            <person name="Hildebrand F."/>
            <person name="Pallen M.J."/>
        </authorList>
    </citation>
    <scope>NUCLEOTIDE SEQUENCE</scope>
    <source>
        <strain evidence="4">ChiW25-3613</strain>
    </source>
</reference>
<feature type="short sequence motif" description="DGA/G" evidence="2">
    <location>
        <begin position="161"/>
        <end position="163"/>
    </location>
</feature>